<reference evidence="6" key="1">
    <citation type="submission" date="2023-03" db="EMBL/GenBank/DDBJ databases">
        <title>Mating type loci evolution in Malassezia.</title>
        <authorList>
            <person name="Coelho M.A."/>
        </authorList>
    </citation>
    <scope>NUCLEOTIDE SEQUENCE</scope>
    <source>
        <strain evidence="6">CBS 10434</strain>
    </source>
</reference>
<evidence type="ECO:0000313" key="6">
    <source>
        <dbReference type="EMBL" id="WFD18313.1"/>
    </source>
</evidence>
<dbReference type="PANTHER" id="PTHR13948">
    <property type="entry name" value="RNA-BINDING PROTEIN"/>
    <property type="match status" value="1"/>
</dbReference>
<comment type="subcellular location">
    <subcellularLocation>
        <location evidence="1">Nucleus</location>
    </subcellularLocation>
</comment>
<name>A0AAF0E3V7_9BASI</name>
<dbReference type="SMART" id="SM00360">
    <property type="entry name" value="RRM"/>
    <property type="match status" value="2"/>
</dbReference>
<dbReference type="InterPro" id="IPR000504">
    <property type="entry name" value="RRM_dom"/>
</dbReference>
<dbReference type="Gene3D" id="3.30.70.330">
    <property type="match status" value="1"/>
</dbReference>
<dbReference type="PANTHER" id="PTHR13948:SF3">
    <property type="entry name" value="FI21118P1"/>
    <property type="match status" value="1"/>
</dbReference>
<evidence type="ECO:0000256" key="3">
    <source>
        <dbReference type="PROSITE-ProRule" id="PRU00176"/>
    </source>
</evidence>
<dbReference type="Proteomes" id="UP001220961">
    <property type="component" value="Chromosome 1"/>
</dbReference>
<keyword evidence="7" id="KW-1185">Reference proteome</keyword>
<dbReference type="SUPFAM" id="SSF54928">
    <property type="entry name" value="RNA-binding domain, RBD"/>
    <property type="match status" value="1"/>
</dbReference>
<evidence type="ECO:0000259" key="5">
    <source>
        <dbReference type="PROSITE" id="PS50102"/>
    </source>
</evidence>
<feature type="domain" description="RRM" evidence="5">
    <location>
        <begin position="24"/>
        <end position="125"/>
    </location>
</feature>
<dbReference type="AlphaFoldDB" id="A0AAF0E3V7"/>
<dbReference type="Pfam" id="PF00076">
    <property type="entry name" value="RRM_1"/>
    <property type="match status" value="1"/>
</dbReference>
<dbReference type="InterPro" id="IPR035979">
    <property type="entry name" value="RBD_domain_sf"/>
</dbReference>
<evidence type="ECO:0000256" key="2">
    <source>
        <dbReference type="ARBA" id="ARBA00023242"/>
    </source>
</evidence>
<gene>
    <name evidence="6" type="ORF">MCAP1_000514</name>
</gene>
<keyword evidence="2" id="KW-0539">Nucleus</keyword>
<accession>A0AAF0E3V7</accession>
<dbReference type="GO" id="GO:0005634">
    <property type="term" value="C:nucleus"/>
    <property type="evidence" value="ECO:0007669"/>
    <property type="project" value="UniProtKB-SubCell"/>
</dbReference>
<dbReference type="GO" id="GO:0000398">
    <property type="term" value="P:mRNA splicing, via spliceosome"/>
    <property type="evidence" value="ECO:0007669"/>
    <property type="project" value="TreeGrafter"/>
</dbReference>
<organism evidence="6 7">
    <name type="scientific">Malassezia caprae</name>
    <dbReference type="NCBI Taxonomy" id="1381934"/>
    <lineage>
        <taxon>Eukaryota</taxon>
        <taxon>Fungi</taxon>
        <taxon>Dikarya</taxon>
        <taxon>Basidiomycota</taxon>
        <taxon>Ustilaginomycotina</taxon>
        <taxon>Malasseziomycetes</taxon>
        <taxon>Malasseziales</taxon>
        <taxon>Malasseziaceae</taxon>
        <taxon>Malassezia</taxon>
    </lineage>
</organism>
<dbReference type="GO" id="GO:0003723">
    <property type="term" value="F:RNA binding"/>
    <property type="evidence" value="ECO:0007669"/>
    <property type="project" value="UniProtKB-UniRule"/>
</dbReference>
<protein>
    <recommendedName>
        <fullName evidence="5">RRM domain-containing protein</fullName>
    </recommendedName>
</protein>
<evidence type="ECO:0000313" key="7">
    <source>
        <dbReference type="Proteomes" id="UP001220961"/>
    </source>
</evidence>
<dbReference type="EMBL" id="CP119908">
    <property type="protein sequence ID" value="WFD18313.1"/>
    <property type="molecule type" value="Genomic_DNA"/>
</dbReference>
<dbReference type="InterPro" id="IPR012677">
    <property type="entry name" value="Nucleotide-bd_a/b_plait_sf"/>
</dbReference>
<sequence length="534" mass="58655">MRPDEERAARWAERERKHTTQPSRDVIVLGLDPDVDADKLRSLITSLADMVQARLAPPPQDVTVIRDRNTGASKGFGFVKFDTLDDARLFVYTHAPFIHNPEQWLGPSTNVAVRRKRIKIDFSNSERPQGGISYYEQHNAPNCKEQLKRARARRAKSGEASEPNDQFDAANENAGLRDASASITDMLLLTQVHPDVSAERIGSLLCERTQHLEQVLLLRHRRTRASTGRVFAVYKDADASKAALQVLRNRALLPYGILGAPEHAPVKTSYGDMAVMEEADPYDPTCSAYVFTDRTGQLWRYEDEALGLDVWDASAYTPALSPSSSATASPRSSVSVDTPDAVPAPAPASLHLPAATVAPVMANGTTYFVRRNSQPPQSVPMSREAAMPVPPAPMPLPPHTVLRLLNYADVQHRKCLLCPQAFLKVEQLTRHVAEDVQHQQNLNDEMACRIGAARVFANAAPAPAKENVLPPAPHTLSRAASMTKLSAHYAAYGMASQPTAPPTPRTALRRMGSTVENAMNRVQTPPIHSPLYSF</sequence>
<proteinExistence type="predicted"/>
<feature type="region of interest" description="Disordered" evidence="4">
    <location>
        <begin position="149"/>
        <end position="170"/>
    </location>
</feature>
<keyword evidence="3" id="KW-0694">RNA-binding</keyword>
<feature type="region of interest" description="Disordered" evidence="4">
    <location>
        <begin position="321"/>
        <end position="340"/>
    </location>
</feature>
<evidence type="ECO:0000256" key="1">
    <source>
        <dbReference type="ARBA" id="ARBA00004123"/>
    </source>
</evidence>
<evidence type="ECO:0000256" key="4">
    <source>
        <dbReference type="SAM" id="MobiDB-lite"/>
    </source>
</evidence>
<dbReference type="PROSITE" id="PS50102">
    <property type="entry name" value="RRM"/>
    <property type="match status" value="1"/>
</dbReference>